<evidence type="ECO:0000313" key="3">
    <source>
        <dbReference type="Proteomes" id="UP000614334"/>
    </source>
</evidence>
<evidence type="ECO:0000313" key="2">
    <source>
        <dbReference type="EMBL" id="KAF8757773.1"/>
    </source>
</evidence>
<name>A0A8H7M761_9AGAM</name>
<sequence length="78" mass="8665">MSDMDMSTSDLDFAGRESHRMVLGRLDSMGSMGSIASSDDGMSGNEEDRQKKRAKRRAKARAQALKKKKTIEEELGKN</sequence>
<proteinExistence type="predicted"/>
<dbReference type="AlphaFoldDB" id="A0A8H7M761"/>
<evidence type="ECO:0000256" key="1">
    <source>
        <dbReference type="SAM" id="MobiDB-lite"/>
    </source>
</evidence>
<feature type="compositionally biased region" description="Basic residues" evidence="1">
    <location>
        <begin position="51"/>
        <end position="69"/>
    </location>
</feature>
<protein>
    <submittedName>
        <fullName evidence="2">Uncharacterized protein</fullName>
    </submittedName>
</protein>
<reference evidence="2" key="1">
    <citation type="submission" date="2020-09" db="EMBL/GenBank/DDBJ databases">
        <title>Comparative genome analyses of four rice-infecting Rhizoctonia solani isolates reveal extensive enrichment of homogalacturonan modification genes.</title>
        <authorList>
            <person name="Lee D.-Y."/>
            <person name="Jeon J."/>
            <person name="Kim K.-T."/>
            <person name="Cheong K."/>
            <person name="Song H."/>
            <person name="Choi G."/>
            <person name="Ko J."/>
            <person name="Opiyo S.O."/>
            <person name="Zuo S."/>
            <person name="Madhav S."/>
            <person name="Lee Y.-H."/>
            <person name="Wang G.-L."/>
        </authorList>
    </citation>
    <scope>NUCLEOTIDE SEQUENCE</scope>
    <source>
        <strain evidence="2">AG1-IA B2</strain>
    </source>
</reference>
<feature type="region of interest" description="Disordered" evidence="1">
    <location>
        <begin position="26"/>
        <end position="78"/>
    </location>
</feature>
<dbReference type="EMBL" id="JACYCF010000004">
    <property type="protein sequence ID" value="KAF8757773.1"/>
    <property type="molecule type" value="Genomic_DNA"/>
</dbReference>
<comment type="caution">
    <text evidence="2">The sequence shown here is derived from an EMBL/GenBank/DDBJ whole genome shotgun (WGS) entry which is preliminary data.</text>
</comment>
<gene>
    <name evidence="2" type="ORF">RHS01_03592</name>
</gene>
<accession>A0A8H7M761</accession>
<organism evidence="2 3">
    <name type="scientific">Rhizoctonia solani</name>
    <dbReference type="NCBI Taxonomy" id="456999"/>
    <lineage>
        <taxon>Eukaryota</taxon>
        <taxon>Fungi</taxon>
        <taxon>Dikarya</taxon>
        <taxon>Basidiomycota</taxon>
        <taxon>Agaricomycotina</taxon>
        <taxon>Agaricomycetes</taxon>
        <taxon>Cantharellales</taxon>
        <taxon>Ceratobasidiaceae</taxon>
        <taxon>Rhizoctonia</taxon>
    </lineage>
</organism>
<dbReference type="Proteomes" id="UP000614334">
    <property type="component" value="Unassembled WGS sequence"/>
</dbReference>